<dbReference type="CDD" id="cd07363">
    <property type="entry name" value="45_DOPA_Dioxygenase"/>
    <property type="match status" value="1"/>
</dbReference>
<dbReference type="EMBL" id="QYUN01000002">
    <property type="protein sequence ID" value="RJG04751.1"/>
    <property type="molecule type" value="Genomic_DNA"/>
</dbReference>
<evidence type="ECO:0000313" key="7">
    <source>
        <dbReference type="EMBL" id="RJG04751.1"/>
    </source>
</evidence>
<dbReference type="OrthoDB" id="9790889at2"/>
<evidence type="ECO:0000256" key="5">
    <source>
        <dbReference type="ARBA" id="ARBA00023002"/>
    </source>
</evidence>
<dbReference type="PIRSF" id="PIRSF006157">
    <property type="entry name" value="Doxgns_DODA"/>
    <property type="match status" value="1"/>
</dbReference>
<keyword evidence="4" id="KW-0862">Zinc</keyword>
<comment type="caution">
    <text evidence="7">The sequence shown here is derived from an EMBL/GenBank/DDBJ whole genome shotgun (WGS) entry which is preliminary data.</text>
</comment>
<keyword evidence="5" id="KW-0560">Oxidoreductase</keyword>
<accession>A0A418WX23</accession>
<dbReference type="GO" id="GO:0008270">
    <property type="term" value="F:zinc ion binding"/>
    <property type="evidence" value="ECO:0007669"/>
    <property type="project" value="InterPro"/>
</dbReference>
<evidence type="ECO:0000256" key="3">
    <source>
        <dbReference type="ARBA" id="ARBA00022723"/>
    </source>
</evidence>
<keyword evidence="8" id="KW-1185">Reference proteome</keyword>
<reference evidence="7 8" key="1">
    <citation type="submission" date="2018-09" db="EMBL/GenBank/DDBJ databases">
        <authorList>
            <person name="Zhu H."/>
        </authorList>
    </citation>
    <scope>NUCLEOTIDE SEQUENCE [LARGE SCALE GENOMIC DNA]</scope>
    <source>
        <strain evidence="7 8">K2R10-39</strain>
    </source>
</reference>
<protein>
    <submittedName>
        <fullName evidence="7">4,5-DOPA dioxygenase extradiol</fullName>
    </submittedName>
</protein>
<organism evidence="7 8">
    <name type="scientific">Noviherbaspirillum cavernae</name>
    <dbReference type="NCBI Taxonomy" id="2320862"/>
    <lineage>
        <taxon>Bacteria</taxon>
        <taxon>Pseudomonadati</taxon>
        <taxon>Pseudomonadota</taxon>
        <taxon>Betaproteobacteria</taxon>
        <taxon>Burkholderiales</taxon>
        <taxon>Oxalobacteraceae</taxon>
        <taxon>Noviherbaspirillum</taxon>
    </lineage>
</organism>
<dbReference type="PANTHER" id="PTHR30096:SF0">
    <property type="entry name" value="4,5-DOPA DIOXYGENASE EXTRADIOL-LIKE PROTEIN"/>
    <property type="match status" value="1"/>
</dbReference>
<evidence type="ECO:0000256" key="1">
    <source>
        <dbReference type="ARBA" id="ARBA00001947"/>
    </source>
</evidence>
<keyword evidence="7" id="KW-0223">Dioxygenase</keyword>
<dbReference type="RefSeq" id="WP_119735863.1">
    <property type="nucleotide sequence ID" value="NZ_QYUN01000002.1"/>
</dbReference>
<dbReference type="GO" id="GO:0008198">
    <property type="term" value="F:ferrous iron binding"/>
    <property type="evidence" value="ECO:0007669"/>
    <property type="project" value="InterPro"/>
</dbReference>
<dbReference type="SUPFAM" id="SSF53213">
    <property type="entry name" value="LigB-like"/>
    <property type="match status" value="1"/>
</dbReference>
<comment type="cofactor">
    <cofactor evidence="1">
        <name>Zn(2+)</name>
        <dbReference type="ChEBI" id="CHEBI:29105"/>
    </cofactor>
</comment>
<dbReference type="PANTHER" id="PTHR30096">
    <property type="entry name" value="4,5-DOPA DIOXYGENASE EXTRADIOL-LIKE PROTEIN"/>
    <property type="match status" value="1"/>
</dbReference>
<dbReference type="Gene3D" id="3.40.830.10">
    <property type="entry name" value="LigB-like"/>
    <property type="match status" value="1"/>
</dbReference>
<evidence type="ECO:0000256" key="4">
    <source>
        <dbReference type="ARBA" id="ARBA00022833"/>
    </source>
</evidence>
<name>A0A418WX23_9BURK</name>
<dbReference type="InterPro" id="IPR004183">
    <property type="entry name" value="Xdiol_dOase_suB"/>
</dbReference>
<dbReference type="Pfam" id="PF02900">
    <property type="entry name" value="LigB"/>
    <property type="match status" value="1"/>
</dbReference>
<keyword evidence="3" id="KW-0479">Metal-binding</keyword>
<proteinExistence type="inferred from homology"/>
<feature type="domain" description="Extradiol ring-cleavage dioxygenase class III enzyme subunit B" evidence="6">
    <location>
        <begin position="39"/>
        <end position="237"/>
    </location>
</feature>
<evidence type="ECO:0000259" key="6">
    <source>
        <dbReference type="Pfam" id="PF02900"/>
    </source>
</evidence>
<dbReference type="NCBIfam" id="NF007914">
    <property type="entry name" value="PRK10628.1"/>
    <property type="match status" value="1"/>
</dbReference>
<dbReference type="AlphaFoldDB" id="A0A418WX23"/>
<dbReference type="Proteomes" id="UP000285190">
    <property type="component" value="Unassembled WGS sequence"/>
</dbReference>
<comment type="similarity">
    <text evidence="2">Belongs to the DODA-type extradiol aromatic ring-opening dioxygenase family.</text>
</comment>
<evidence type="ECO:0000256" key="2">
    <source>
        <dbReference type="ARBA" id="ARBA00007581"/>
    </source>
</evidence>
<dbReference type="GO" id="GO:0016702">
    <property type="term" value="F:oxidoreductase activity, acting on single donors with incorporation of molecular oxygen, incorporation of two atoms of oxygen"/>
    <property type="evidence" value="ECO:0007669"/>
    <property type="project" value="UniProtKB-ARBA"/>
</dbReference>
<gene>
    <name evidence="7" type="ORF">D3870_00800</name>
</gene>
<evidence type="ECO:0000313" key="8">
    <source>
        <dbReference type="Proteomes" id="UP000285190"/>
    </source>
</evidence>
<dbReference type="InterPro" id="IPR014436">
    <property type="entry name" value="Extradiol_dOase_DODA"/>
</dbReference>
<sequence>MNQTSRPRMPAVFFGHGSPMNVLEDNRYTRAWQQVGTSLPKPKAILAISAHWYTRGTGITAMAAPQTIHDFGGFPQALFDMRYPAPGDPALAARVRELLMPVDVQLDHSWGLDHGTWSVLVKAFPDADVPVVQLSIDGTQPAAWHLALGRRLAPLRDEGVLIIGSGDVVHNLRLMMRGNHPAYDWAQRFNERVREHLQKGEMEVLAEYEQWGNDATLSVPTAEHFLPLLYVAGTRQGNETVSILVDGIEAGSISMLTAAIGMEAVTQAA</sequence>